<evidence type="ECO:0000256" key="4">
    <source>
        <dbReference type="ARBA" id="ARBA00022438"/>
    </source>
</evidence>
<comment type="catalytic activity">
    <reaction evidence="1 8 10">
        <text>Release of N-terminal proline from a peptide.</text>
        <dbReference type="EC" id="3.4.11.5"/>
    </reaction>
</comment>
<comment type="caution">
    <text evidence="12">The sequence shown here is derived from an EMBL/GenBank/DDBJ whole genome shotgun (WGS) entry which is preliminary data.</text>
</comment>
<feature type="active site" description="Nucleophile" evidence="9">
    <location>
        <position position="110"/>
    </location>
</feature>
<feature type="active site" evidence="9">
    <location>
        <position position="263"/>
    </location>
</feature>
<dbReference type="Gene3D" id="3.40.50.1820">
    <property type="entry name" value="alpha/beta hydrolase"/>
    <property type="match status" value="1"/>
</dbReference>
<evidence type="ECO:0000256" key="5">
    <source>
        <dbReference type="ARBA" id="ARBA00022490"/>
    </source>
</evidence>
<dbReference type="Pfam" id="PF00561">
    <property type="entry name" value="Abhydrolase_1"/>
    <property type="match status" value="1"/>
</dbReference>
<evidence type="ECO:0000313" key="13">
    <source>
        <dbReference type="Proteomes" id="UP000177698"/>
    </source>
</evidence>
<dbReference type="PANTHER" id="PTHR43722">
    <property type="entry name" value="PROLINE IMINOPEPTIDASE"/>
    <property type="match status" value="1"/>
</dbReference>
<evidence type="ECO:0000259" key="11">
    <source>
        <dbReference type="Pfam" id="PF00561"/>
    </source>
</evidence>
<dbReference type="PIRSF" id="PIRSF006431">
    <property type="entry name" value="Pept_S33"/>
    <property type="match status" value="1"/>
</dbReference>
<feature type="active site" description="Proton donor" evidence="9">
    <location>
        <position position="291"/>
    </location>
</feature>
<dbReference type="InterPro" id="IPR005944">
    <property type="entry name" value="Pro_iminopeptidase"/>
</dbReference>
<gene>
    <name evidence="12" type="ORF">A2954_00555</name>
</gene>
<evidence type="ECO:0000256" key="9">
    <source>
        <dbReference type="PIRSR" id="PIRSR006431-1"/>
    </source>
</evidence>
<keyword evidence="6 8" id="KW-0645">Protease</keyword>
<dbReference type="SUPFAM" id="SSF53474">
    <property type="entry name" value="alpha/beta-Hydrolases"/>
    <property type="match status" value="1"/>
</dbReference>
<evidence type="ECO:0000256" key="3">
    <source>
        <dbReference type="ARBA" id="ARBA00010088"/>
    </source>
</evidence>
<dbReference type="NCBIfam" id="TIGR01249">
    <property type="entry name" value="pro_imino_pep_1"/>
    <property type="match status" value="1"/>
</dbReference>
<keyword evidence="7 8" id="KW-0378">Hydrolase</keyword>
<dbReference type="InterPro" id="IPR029058">
    <property type="entry name" value="AB_hydrolase_fold"/>
</dbReference>
<dbReference type="PANTHER" id="PTHR43722:SF1">
    <property type="entry name" value="PROLINE IMINOPEPTIDASE"/>
    <property type="match status" value="1"/>
</dbReference>
<evidence type="ECO:0000256" key="10">
    <source>
        <dbReference type="RuleBase" id="RU003421"/>
    </source>
</evidence>
<proteinExistence type="inferred from homology"/>
<name>A0A1F7I9T3_9BACT</name>
<dbReference type="InterPro" id="IPR002410">
    <property type="entry name" value="Peptidase_S33"/>
</dbReference>
<comment type="similarity">
    <text evidence="3 8 10">Belongs to the peptidase S33 family.</text>
</comment>
<dbReference type="EMBL" id="MGAG01000029">
    <property type="protein sequence ID" value="OGK40116.1"/>
    <property type="molecule type" value="Genomic_DNA"/>
</dbReference>
<evidence type="ECO:0000313" key="12">
    <source>
        <dbReference type="EMBL" id="OGK40116.1"/>
    </source>
</evidence>
<sequence>MNNLFPEIEPFKTEFLKVSDLHTLYIEQSGNPKGKPIIAFHGGPGSQTKPSHRRFYDPDKYRIILYDQRGCGKSKPLGETKENTTQDLIEDIEKIRIHLGIDRWVLHGGSWGSTLALAYSEKHPQKVKGLILRGIFTFRKQEVDWFTSNAKLFFPDKWEKATKILPKDLDKPINEYLYNLYMNNDTYKKLETIESFNIWHRSLMRLVPDEKKLQKKISKVAIAGEKIIYYYIRNKAFLKEGELLKNVHKISHIPTVIIQGRYDMSCPPITAWELHKKLPNADFFLIPAAGHKADEPGIMEKIIEYTNKYSNL</sequence>
<dbReference type="Proteomes" id="UP000177698">
    <property type="component" value="Unassembled WGS sequence"/>
</dbReference>
<accession>A0A1F7I9T3</accession>
<evidence type="ECO:0000256" key="2">
    <source>
        <dbReference type="ARBA" id="ARBA00004496"/>
    </source>
</evidence>
<dbReference type="GO" id="GO:0006508">
    <property type="term" value="P:proteolysis"/>
    <property type="evidence" value="ECO:0007669"/>
    <property type="project" value="UniProtKB-KW"/>
</dbReference>
<protein>
    <recommendedName>
        <fullName evidence="8 10">Proline iminopeptidase</fullName>
        <shortName evidence="8">PIP</shortName>
        <ecNumber evidence="8 10">3.4.11.5</ecNumber>
    </recommendedName>
    <alternativeName>
        <fullName evidence="8">Prolyl aminopeptidase</fullName>
    </alternativeName>
</protein>
<dbReference type="GO" id="GO:0005737">
    <property type="term" value="C:cytoplasm"/>
    <property type="evidence" value="ECO:0007669"/>
    <property type="project" value="UniProtKB-SubCell"/>
</dbReference>
<dbReference type="STRING" id="1802056.A2954_00555"/>
<organism evidence="12 13">
    <name type="scientific">Candidatus Roizmanbacteria bacterium RIFCSPLOWO2_01_FULL_37_12</name>
    <dbReference type="NCBI Taxonomy" id="1802056"/>
    <lineage>
        <taxon>Bacteria</taxon>
        <taxon>Candidatus Roizmaniibacteriota</taxon>
    </lineage>
</organism>
<feature type="domain" description="AB hydrolase-1" evidence="11">
    <location>
        <begin position="35"/>
        <end position="292"/>
    </location>
</feature>
<dbReference type="GO" id="GO:0004177">
    <property type="term" value="F:aminopeptidase activity"/>
    <property type="evidence" value="ECO:0007669"/>
    <property type="project" value="UniProtKB-UniRule"/>
</dbReference>
<dbReference type="PRINTS" id="PR00793">
    <property type="entry name" value="PROAMNOPTASE"/>
</dbReference>
<evidence type="ECO:0000256" key="8">
    <source>
        <dbReference type="PIRNR" id="PIRNR006431"/>
    </source>
</evidence>
<keyword evidence="5 8" id="KW-0963">Cytoplasm</keyword>
<reference evidence="12 13" key="1">
    <citation type="journal article" date="2016" name="Nat. Commun.">
        <title>Thousands of microbial genomes shed light on interconnected biogeochemical processes in an aquifer system.</title>
        <authorList>
            <person name="Anantharaman K."/>
            <person name="Brown C.T."/>
            <person name="Hug L.A."/>
            <person name="Sharon I."/>
            <person name="Castelle C.J."/>
            <person name="Probst A.J."/>
            <person name="Thomas B.C."/>
            <person name="Singh A."/>
            <person name="Wilkins M.J."/>
            <person name="Karaoz U."/>
            <person name="Brodie E.L."/>
            <person name="Williams K.H."/>
            <person name="Hubbard S.S."/>
            <person name="Banfield J.F."/>
        </authorList>
    </citation>
    <scope>NUCLEOTIDE SEQUENCE [LARGE SCALE GENOMIC DNA]</scope>
</reference>
<dbReference type="PRINTS" id="PR00111">
    <property type="entry name" value="ABHYDROLASE"/>
</dbReference>
<keyword evidence="4 8" id="KW-0031">Aminopeptidase</keyword>
<dbReference type="AlphaFoldDB" id="A0A1F7I9T3"/>
<evidence type="ECO:0000256" key="6">
    <source>
        <dbReference type="ARBA" id="ARBA00022670"/>
    </source>
</evidence>
<evidence type="ECO:0000256" key="1">
    <source>
        <dbReference type="ARBA" id="ARBA00001585"/>
    </source>
</evidence>
<evidence type="ECO:0000256" key="7">
    <source>
        <dbReference type="ARBA" id="ARBA00022801"/>
    </source>
</evidence>
<dbReference type="EC" id="3.4.11.5" evidence="8 10"/>
<dbReference type="InterPro" id="IPR000073">
    <property type="entry name" value="AB_hydrolase_1"/>
</dbReference>
<comment type="subcellular location">
    <subcellularLocation>
        <location evidence="2 8">Cytoplasm</location>
    </subcellularLocation>
</comment>